<feature type="domain" description="NodB homology" evidence="2">
    <location>
        <begin position="240"/>
        <end position="424"/>
    </location>
</feature>
<evidence type="ECO:0000256" key="1">
    <source>
        <dbReference type="SAM" id="Phobius"/>
    </source>
</evidence>
<name>A0A4R3TEG5_9FIRM</name>
<dbReference type="Gene3D" id="3.20.20.370">
    <property type="entry name" value="Glycoside hydrolase/deacetylase"/>
    <property type="match status" value="1"/>
</dbReference>
<dbReference type="PANTHER" id="PTHR10587:SF78">
    <property type="entry name" value="PEPTIDOGLYCAN-N-ACETYLMURAMIC ACID DEACETYLASE PDAA"/>
    <property type="match status" value="1"/>
</dbReference>
<evidence type="ECO:0000259" key="2">
    <source>
        <dbReference type="PROSITE" id="PS51677"/>
    </source>
</evidence>
<dbReference type="CDD" id="cd10948">
    <property type="entry name" value="CE4_BsPdaA_like"/>
    <property type="match status" value="1"/>
</dbReference>
<dbReference type="Pfam" id="PF16403">
    <property type="entry name" value="Bact_surface_Ig-like"/>
    <property type="match status" value="2"/>
</dbReference>
<dbReference type="SUPFAM" id="SSF88713">
    <property type="entry name" value="Glycoside hydrolase/deacetylase"/>
    <property type="match status" value="1"/>
</dbReference>
<organism evidence="3 4">
    <name type="scientific">Longicatena caecimuris</name>
    <dbReference type="NCBI Taxonomy" id="1796635"/>
    <lineage>
        <taxon>Bacteria</taxon>
        <taxon>Bacillati</taxon>
        <taxon>Bacillota</taxon>
        <taxon>Erysipelotrichia</taxon>
        <taxon>Erysipelotrichales</taxon>
        <taxon>Erysipelotrichaceae</taxon>
        <taxon>Longicatena</taxon>
    </lineage>
</organism>
<dbReference type="GO" id="GO:0016810">
    <property type="term" value="F:hydrolase activity, acting on carbon-nitrogen (but not peptide) bonds"/>
    <property type="evidence" value="ECO:0007669"/>
    <property type="project" value="InterPro"/>
</dbReference>
<dbReference type="InterPro" id="IPR032179">
    <property type="entry name" value="Cry22Aa_Ig-like"/>
</dbReference>
<evidence type="ECO:0000313" key="3">
    <source>
        <dbReference type="EMBL" id="TCU60338.1"/>
    </source>
</evidence>
<evidence type="ECO:0000313" key="4">
    <source>
        <dbReference type="Proteomes" id="UP000295773"/>
    </source>
</evidence>
<dbReference type="Pfam" id="PF01522">
    <property type="entry name" value="Polysacc_deac_1"/>
    <property type="match status" value="1"/>
</dbReference>
<comment type="caution">
    <text evidence="3">The sequence shown here is derived from an EMBL/GenBank/DDBJ whole genome shotgun (WGS) entry which is preliminary data.</text>
</comment>
<protein>
    <submittedName>
        <fullName evidence="3">Delta-lactam-biosynthetic de-N-acetylase</fullName>
    </submittedName>
</protein>
<feature type="transmembrane region" description="Helical" evidence="1">
    <location>
        <begin position="12"/>
        <end position="38"/>
    </location>
</feature>
<proteinExistence type="predicted"/>
<dbReference type="PROSITE" id="PS51677">
    <property type="entry name" value="NODB"/>
    <property type="match status" value="1"/>
</dbReference>
<reference evidence="3 4" key="1">
    <citation type="submission" date="2019-03" db="EMBL/GenBank/DDBJ databases">
        <title>Genomic Encyclopedia of Type Strains, Phase IV (KMG-IV): sequencing the most valuable type-strain genomes for metagenomic binning, comparative biology and taxonomic classification.</title>
        <authorList>
            <person name="Goeker M."/>
        </authorList>
    </citation>
    <scope>NUCLEOTIDE SEQUENCE [LARGE SCALE GENOMIC DNA]</scope>
    <source>
        <strain evidence="3 4">DSM 29481</strain>
    </source>
</reference>
<dbReference type="Gene3D" id="2.60.40.10">
    <property type="entry name" value="Immunoglobulins"/>
    <property type="match status" value="2"/>
</dbReference>
<dbReference type="InterPro" id="IPR014235">
    <property type="entry name" value="Spore_PdaA"/>
</dbReference>
<dbReference type="EMBL" id="SMBP01000007">
    <property type="protein sequence ID" value="TCU60338.1"/>
    <property type="molecule type" value="Genomic_DNA"/>
</dbReference>
<gene>
    <name evidence="3" type="ORF">EDD61_10727</name>
</gene>
<dbReference type="InterPro" id="IPR050248">
    <property type="entry name" value="Polysacc_deacetylase_ArnD"/>
</dbReference>
<keyword evidence="1" id="KW-0472">Membrane</keyword>
<keyword evidence="4" id="KW-1185">Reference proteome</keyword>
<dbReference type="GO" id="GO:0016020">
    <property type="term" value="C:membrane"/>
    <property type="evidence" value="ECO:0007669"/>
    <property type="project" value="TreeGrafter"/>
</dbReference>
<dbReference type="Proteomes" id="UP000295773">
    <property type="component" value="Unassembled WGS sequence"/>
</dbReference>
<accession>A0A4R3TEG5</accession>
<dbReference type="RefSeq" id="WP_132224439.1">
    <property type="nucleotide sequence ID" value="NZ_JANKBG010000007.1"/>
</dbReference>
<dbReference type="InterPro" id="IPR002509">
    <property type="entry name" value="NODB_dom"/>
</dbReference>
<sequence>MSRRCRYTIYGILACLGICVIGVLVKILFFSGLFVPLLKVDGDKEMKVQVHESFRDPGVIASYRFHDYSDEVKRTSNLNTDKLGTYTIVYHLDSYDKKVSRTVHVVDTKAPTITLKQGKMIRVFENGTYQEPGFHAQDNYDGDLTKKVTVKHHVNMKKTGTYDIVYQVKDASNNIASVTRKVQVCKDPTTTKLYYNHDDYDNTAEEWWFNKSKEHKRTTGAKPQSLLDKYDAYYQGKDEKVIYLTFDEGGNDITYIKQIADVLNKNNVKATFFLTRNYIKNEADFMRDLVKHGHVIGNHTWHHYDMTTLANAKDVDAFVKEITETEKTYMEVCGVPMKKVFRFPKGGGSERAMKMVKDLGYRTYFWSHAYYDYASDVSGEEALKTMMDHYHNGAIYLLHPSNKGNYEAMDTFIKNMKKEGYRFATVDEIK</sequence>
<dbReference type="InterPro" id="IPR011330">
    <property type="entry name" value="Glyco_hydro/deAcase_b/a-brl"/>
</dbReference>
<dbReference type="InterPro" id="IPR013783">
    <property type="entry name" value="Ig-like_fold"/>
</dbReference>
<dbReference type="PANTHER" id="PTHR10587">
    <property type="entry name" value="GLYCOSYL TRANSFERASE-RELATED"/>
    <property type="match status" value="1"/>
</dbReference>
<keyword evidence="1" id="KW-0812">Transmembrane</keyword>
<dbReference type="GO" id="GO:0005975">
    <property type="term" value="P:carbohydrate metabolic process"/>
    <property type="evidence" value="ECO:0007669"/>
    <property type="project" value="InterPro"/>
</dbReference>
<dbReference type="AlphaFoldDB" id="A0A4R3TEG5"/>
<keyword evidence="1" id="KW-1133">Transmembrane helix</keyword>